<protein>
    <submittedName>
        <fullName evidence="2">Ovule protein</fullName>
    </submittedName>
</protein>
<evidence type="ECO:0000313" key="2">
    <source>
        <dbReference type="WBParaSite" id="Hba_01332"/>
    </source>
</evidence>
<proteinExistence type="predicted"/>
<dbReference type="WBParaSite" id="Hba_01332">
    <property type="protein sequence ID" value="Hba_01332"/>
    <property type="gene ID" value="Hba_01332"/>
</dbReference>
<reference evidence="2" key="1">
    <citation type="submission" date="2016-11" db="UniProtKB">
        <authorList>
            <consortium name="WormBaseParasite"/>
        </authorList>
    </citation>
    <scope>IDENTIFICATION</scope>
</reference>
<keyword evidence="1" id="KW-1185">Reference proteome</keyword>
<dbReference type="Proteomes" id="UP000095283">
    <property type="component" value="Unplaced"/>
</dbReference>
<organism evidence="1 2">
    <name type="scientific">Heterorhabditis bacteriophora</name>
    <name type="common">Entomopathogenic nematode worm</name>
    <dbReference type="NCBI Taxonomy" id="37862"/>
    <lineage>
        <taxon>Eukaryota</taxon>
        <taxon>Metazoa</taxon>
        <taxon>Ecdysozoa</taxon>
        <taxon>Nematoda</taxon>
        <taxon>Chromadorea</taxon>
        <taxon>Rhabditida</taxon>
        <taxon>Rhabditina</taxon>
        <taxon>Rhabditomorpha</taxon>
        <taxon>Strongyloidea</taxon>
        <taxon>Heterorhabditidae</taxon>
        <taxon>Heterorhabditis</taxon>
    </lineage>
</organism>
<dbReference type="AlphaFoldDB" id="A0A1I7W9J7"/>
<evidence type="ECO:0000313" key="1">
    <source>
        <dbReference type="Proteomes" id="UP000095283"/>
    </source>
</evidence>
<accession>A0A1I7W9J7</accession>
<sequence>MLIKKCICINNISKKYIVNVKVQTKHNWIQIMRCARGSRTNVVVWHDPTMIEIFYRFKNHLMYKHSTISC</sequence>
<name>A0A1I7W9J7_HETBA</name>